<dbReference type="SMART" id="SM00303">
    <property type="entry name" value="GPS"/>
    <property type="match status" value="1"/>
</dbReference>
<feature type="region of interest" description="Disordered" evidence="5">
    <location>
        <begin position="338"/>
        <end position="408"/>
    </location>
</feature>
<feature type="compositionally biased region" description="Low complexity" evidence="5">
    <location>
        <begin position="339"/>
        <end position="408"/>
    </location>
</feature>
<keyword evidence="4 6" id="KW-0472">Membrane</keyword>
<dbReference type="PANTHER" id="PTHR47767:SF1">
    <property type="entry name" value="ADHESION G PROTEIN-COUPLED RECEPTOR G7"/>
    <property type="match status" value="1"/>
</dbReference>
<feature type="chain" id="PRO_5001492538" evidence="7">
    <location>
        <begin position="20"/>
        <end position="1035"/>
    </location>
</feature>
<dbReference type="PANTHER" id="PTHR47767">
    <property type="entry name" value="ADHESION G PROTEIN-COUPLED RECEPTOR G7"/>
    <property type="match status" value="1"/>
</dbReference>
<dbReference type="STRING" id="53326.A0A016UN14"/>
<evidence type="ECO:0000313" key="8">
    <source>
        <dbReference type="EMBL" id="EYC16789.1"/>
    </source>
</evidence>
<dbReference type="OrthoDB" id="5870749at2759"/>
<feature type="transmembrane region" description="Helical" evidence="6">
    <location>
        <begin position="984"/>
        <end position="1006"/>
    </location>
</feature>
<feature type="transmembrane region" description="Helical" evidence="6">
    <location>
        <begin position="909"/>
        <end position="932"/>
    </location>
</feature>
<keyword evidence="3 6" id="KW-1133">Transmembrane helix</keyword>
<comment type="caution">
    <text evidence="8">The sequence shown here is derived from an EMBL/GenBank/DDBJ whole genome shotgun (WGS) entry which is preliminary data.</text>
</comment>
<protein>
    <submittedName>
        <fullName evidence="8">Uncharacterized protein</fullName>
    </submittedName>
</protein>
<dbReference type="Proteomes" id="UP000024635">
    <property type="component" value="Unassembled WGS sequence"/>
</dbReference>
<feature type="transmembrane region" description="Helical" evidence="6">
    <location>
        <begin position="864"/>
        <end position="889"/>
    </location>
</feature>
<feature type="transmembrane region" description="Helical" evidence="6">
    <location>
        <begin position="952"/>
        <end position="972"/>
    </location>
</feature>
<dbReference type="AlphaFoldDB" id="A0A016UN14"/>
<keyword evidence="9" id="KW-1185">Reference proteome</keyword>
<evidence type="ECO:0000256" key="7">
    <source>
        <dbReference type="SAM" id="SignalP"/>
    </source>
</evidence>
<feature type="signal peptide" evidence="7">
    <location>
        <begin position="1"/>
        <end position="19"/>
    </location>
</feature>
<dbReference type="Gene3D" id="1.20.1070.10">
    <property type="entry name" value="Rhodopsin 7-helix transmembrane proteins"/>
    <property type="match status" value="1"/>
</dbReference>
<evidence type="ECO:0000256" key="4">
    <source>
        <dbReference type="ARBA" id="ARBA00023136"/>
    </source>
</evidence>
<dbReference type="GO" id="GO:0016020">
    <property type="term" value="C:membrane"/>
    <property type="evidence" value="ECO:0007669"/>
    <property type="project" value="UniProtKB-SubCell"/>
</dbReference>
<evidence type="ECO:0000256" key="2">
    <source>
        <dbReference type="ARBA" id="ARBA00022692"/>
    </source>
</evidence>
<sequence length="1035" mass="115325">MAVLLFCLVLLCISNYGICSNYTIFYKRNPSQLSYVTVRVSSRSKLHADELSFGIRYIGSFRPTVFVDGQICNKKCAADLLEGDSSTLTFANDSVNLISFYQYYSTTTYLYYRQCYQPMDYLKCRYRIENDFELCICNNHVLQCTYDALLSWDEIWCTNQTLPTITTEQATTKISYGSVQPTGTPQPHGPPVEIGSFSIFYKNEKHDDWTDVAVAVNISVNYQAANEKSVTFDVRNNGTRGYEFLVDGKECKNHCNRQMQSSYQMKLDVFNDIVNTVTMIGSAHNETMFNYLRCLQPLNGVICRARTGLPWCICNGPRNNCTADAQLAIGEKCLTDPVTSTTETRTPSTNTATTPTTTITSTSTVTTTTTTMTSTVNTTPTSTVSTTTATESTTRSTTTTAQNSTLPDTTLFTTPVTLTTSGFESLKNLSEGGVDLKNVSRVLNETLVYSEQRSGLGSDEIQQITTILQKSANLSGIQAEDSQKILLNMDCILSANASQIQASGNSSQILLGLLPTLVQNTNATALDFLDGENLGFTSRAIDCSSIDAQGLIDLGKDFKTIDQETSEEDPHNSIFISVDDICKDSEQASHMFMTIYRNRKFFIGLKQYTTYGTTTTLAQRSRLRATTIEEDEAQTTKQEPPPSPCLRQIALPDESPVMSGTVLSNDETISRLSTQKTMATLKFNITDLLQPLHGHFRVTWWDPELLEWSTEDQCQTSIEGNTIVATCEHLTDFSLIVDAALNDPNVCDRALIGLGISTNTLSILSLTFLAFINLCGYWPTAIGSRILRYLRGYAPPQRDFVSLCHKVSLLLFYILFTGFSDQKVSGKACDVFAALSYILLMSSILLTIFQALRLTTVFSTVGPYLKLLILPSSAVTISFLIPFVTSVLLLTLTNFFHRGDCFCWVRPNYIVYAVIIPTSFLLLNGIICTIIVCKRLFGVSALSKAVRHRDRLISKVVAILIMQISLGMPWILQYPMLFVPSTTAWHYIFTIIMGSQGTLLMMLFFYKRRQAVASYRRSHISRSGNTREEFSTNPR</sequence>
<keyword evidence="7" id="KW-0732">Signal</keyword>
<proteinExistence type="predicted"/>
<feature type="transmembrane region" description="Helical" evidence="6">
    <location>
        <begin position="800"/>
        <end position="819"/>
    </location>
</feature>
<feature type="transmembrane region" description="Helical" evidence="6">
    <location>
        <begin position="831"/>
        <end position="852"/>
    </location>
</feature>
<dbReference type="InterPro" id="IPR053066">
    <property type="entry name" value="ADGR_G7"/>
</dbReference>
<name>A0A016UN14_9BILA</name>
<keyword evidence="2 6" id="KW-0812">Transmembrane</keyword>
<dbReference type="EMBL" id="JARK01001368">
    <property type="protein sequence ID" value="EYC16789.1"/>
    <property type="molecule type" value="Genomic_DNA"/>
</dbReference>
<evidence type="ECO:0000256" key="3">
    <source>
        <dbReference type="ARBA" id="ARBA00022989"/>
    </source>
</evidence>
<comment type="subcellular location">
    <subcellularLocation>
        <location evidence="1">Membrane</location>
    </subcellularLocation>
</comment>
<reference evidence="9" key="1">
    <citation type="journal article" date="2015" name="Nat. Genet.">
        <title>The genome and transcriptome of the zoonotic hookworm Ancylostoma ceylanicum identify infection-specific gene families.</title>
        <authorList>
            <person name="Schwarz E.M."/>
            <person name="Hu Y."/>
            <person name="Antoshechkin I."/>
            <person name="Miller M.M."/>
            <person name="Sternberg P.W."/>
            <person name="Aroian R.V."/>
        </authorList>
    </citation>
    <scope>NUCLEOTIDE SEQUENCE</scope>
    <source>
        <strain evidence="9">HY135</strain>
    </source>
</reference>
<accession>A0A016UN14</accession>
<dbReference type="InterPro" id="IPR000203">
    <property type="entry name" value="GPS"/>
</dbReference>
<organism evidence="8 9">
    <name type="scientific">Ancylostoma ceylanicum</name>
    <dbReference type="NCBI Taxonomy" id="53326"/>
    <lineage>
        <taxon>Eukaryota</taxon>
        <taxon>Metazoa</taxon>
        <taxon>Ecdysozoa</taxon>
        <taxon>Nematoda</taxon>
        <taxon>Chromadorea</taxon>
        <taxon>Rhabditida</taxon>
        <taxon>Rhabditina</taxon>
        <taxon>Rhabditomorpha</taxon>
        <taxon>Strongyloidea</taxon>
        <taxon>Ancylostomatidae</taxon>
        <taxon>Ancylostomatinae</taxon>
        <taxon>Ancylostoma</taxon>
    </lineage>
</organism>
<evidence type="ECO:0000256" key="1">
    <source>
        <dbReference type="ARBA" id="ARBA00004370"/>
    </source>
</evidence>
<evidence type="ECO:0000256" key="6">
    <source>
        <dbReference type="SAM" id="Phobius"/>
    </source>
</evidence>
<evidence type="ECO:0000256" key="5">
    <source>
        <dbReference type="SAM" id="MobiDB-lite"/>
    </source>
</evidence>
<feature type="transmembrane region" description="Helical" evidence="6">
    <location>
        <begin position="761"/>
        <end position="779"/>
    </location>
</feature>
<evidence type="ECO:0000313" key="9">
    <source>
        <dbReference type="Proteomes" id="UP000024635"/>
    </source>
</evidence>
<gene>
    <name evidence="8" type="primary">Acey_s0032.g2493</name>
    <name evidence="8" type="ORF">Y032_0032g2493</name>
</gene>